<reference evidence="1 2" key="1">
    <citation type="journal article" date="2021" name="PeerJ">
        <title>Analysis of 44 Vibrio anguillarum genomes reveals high genetic diversity.</title>
        <authorList>
            <person name="Hansen M.J."/>
            <person name="Dalsgaard I."/>
        </authorList>
    </citation>
    <scope>NUCLEOTIDE SEQUENCE [LARGE SCALE GENOMIC DNA]</scope>
    <source>
        <strain evidence="1 2">040915-1/1B</strain>
    </source>
</reference>
<keyword evidence="2" id="KW-1185">Reference proteome</keyword>
<proteinExistence type="predicted"/>
<protein>
    <submittedName>
        <fullName evidence="1">DUF2513 domain-containing protein</fullName>
    </submittedName>
</protein>
<gene>
    <name evidence="1" type="ORF">EAY46_29930</name>
</gene>
<dbReference type="Proteomes" id="UP000726136">
    <property type="component" value="Unassembled WGS sequence"/>
</dbReference>
<accession>A0ABR9ZGS8</accession>
<feature type="non-terminal residue" evidence="1">
    <location>
        <position position="107"/>
    </location>
</feature>
<dbReference type="EMBL" id="RDPI01001502">
    <property type="protein sequence ID" value="MBF4377197.1"/>
    <property type="molecule type" value="Genomic_DNA"/>
</dbReference>
<evidence type="ECO:0000313" key="1">
    <source>
        <dbReference type="EMBL" id="MBF4377197.1"/>
    </source>
</evidence>
<name>A0ABR9ZGS8_VIBAN</name>
<organism evidence="1 2">
    <name type="scientific">Vibrio anguillarum</name>
    <name type="common">Listonella anguillarum</name>
    <dbReference type="NCBI Taxonomy" id="55601"/>
    <lineage>
        <taxon>Bacteria</taxon>
        <taxon>Pseudomonadati</taxon>
        <taxon>Pseudomonadota</taxon>
        <taxon>Gammaproteobacteria</taxon>
        <taxon>Vibrionales</taxon>
        <taxon>Vibrionaceae</taxon>
        <taxon>Vibrio</taxon>
    </lineage>
</organism>
<evidence type="ECO:0000313" key="2">
    <source>
        <dbReference type="Proteomes" id="UP000726136"/>
    </source>
</evidence>
<sequence length="107" mass="12206">RSKKVDIDYAYIKQVLSEIKDAQEPYADSKKLYMKYLDVDDGSDREFIFHWHLIVENGLVSTNKSPIYDLKSSGLVSSPQAPMKFMLVCPPIRLTSSGIEFLSSLEE</sequence>
<feature type="non-terminal residue" evidence="1">
    <location>
        <position position="1"/>
    </location>
</feature>
<comment type="caution">
    <text evidence="1">The sequence shown here is derived from an EMBL/GenBank/DDBJ whole genome shotgun (WGS) entry which is preliminary data.</text>
</comment>